<reference evidence="1" key="1">
    <citation type="submission" date="2021-06" db="EMBL/GenBank/DDBJ databases">
        <authorList>
            <person name="Kallberg Y."/>
            <person name="Tangrot J."/>
            <person name="Rosling A."/>
        </authorList>
    </citation>
    <scope>NUCLEOTIDE SEQUENCE</scope>
    <source>
        <strain evidence="1">MA461A</strain>
    </source>
</reference>
<organism evidence="1 2">
    <name type="scientific">Racocetra persica</name>
    <dbReference type="NCBI Taxonomy" id="160502"/>
    <lineage>
        <taxon>Eukaryota</taxon>
        <taxon>Fungi</taxon>
        <taxon>Fungi incertae sedis</taxon>
        <taxon>Mucoromycota</taxon>
        <taxon>Glomeromycotina</taxon>
        <taxon>Glomeromycetes</taxon>
        <taxon>Diversisporales</taxon>
        <taxon>Gigasporaceae</taxon>
        <taxon>Racocetra</taxon>
    </lineage>
</organism>
<gene>
    <name evidence="1" type="ORF">RPERSI_LOCUS36324</name>
</gene>
<evidence type="ECO:0000313" key="1">
    <source>
        <dbReference type="EMBL" id="CAG8850915.1"/>
    </source>
</evidence>
<accession>A0ACA9SXI4</accession>
<protein>
    <submittedName>
        <fullName evidence="1">16314_t:CDS:1</fullName>
    </submittedName>
</protein>
<evidence type="ECO:0000313" key="2">
    <source>
        <dbReference type="Proteomes" id="UP000789920"/>
    </source>
</evidence>
<sequence>MPNRQAISNWILPTYSEKLTEKILQHACADKIGVTAAFDD</sequence>
<comment type="caution">
    <text evidence="1">The sequence shown here is derived from an EMBL/GenBank/DDBJ whole genome shotgun (WGS) entry which is preliminary data.</text>
</comment>
<name>A0ACA9SXI4_9GLOM</name>
<dbReference type="EMBL" id="CAJVQC010173274">
    <property type="protein sequence ID" value="CAG8850915.1"/>
    <property type="molecule type" value="Genomic_DNA"/>
</dbReference>
<dbReference type="Proteomes" id="UP000789920">
    <property type="component" value="Unassembled WGS sequence"/>
</dbReference>
<proteinExistence type="predicted"/>
<keyword evidence="2" id="KW-1185">Reference proteome</keyword>